<reference evidence="3 4" key="1">
    <citation type="submission" date="2019-01" db="EMBL/GenBank/DDBJ databases">
        <authorList>
            <consortium name="Pathogen Informatics"/>
        </authorList>
    </citation>
    <scope>NUCLEOTIDE SEQUENCE [LARGE SCALE GENOMIC DNA]</scope>
    <source>
        <strain evidence="3 4">NCTC10179</strain>
    </source>
</reference>
<dbReference type="KEGG" id="mcou:NCTC10179_00122"/>
<dbReference type="AlphaFoldDB" id="A0A449B5W8"/>
<dbReference type="Proteomes" id="UP000289497">
    <property type="component" value="Chromosome"/>
</dbReference>
<proteinExistence type="predicted"/>
<dbReference type="RefSeq" id="WP_036434491.1">
    <property type="nucleotide sequence ID" value="NZ_LR215039.1"/>
</dbReference>
<dbReference type="OrthoDB" id="401458at2"/>
<keyword evidence="4" id="KW-1185">Reference proteome</keyword>
<sequence>MTPKQLLALQGITLEQYLASPLNTTGAFEVPKIIQKANARLSNEDIFNKLAYSVYVACDVYTGFKSSGILEKLNYDYEEYKNKVGAKRVAIFIDAVFYELNVRLKSGQFPEFSNLLTLVASNVQVYGNTRDFALFGDYLNKQTQQMLYNAGWTSLEENAEIIAPNLWRAVMPEELTQKLERLKRELEEYANNRAGEFEESANEIYLTQEAAQETYATKEVTEELKHKVEVQKTTVGTFLGAINSLAQEVRPLVEQKDNLATKQEVANTYATKTQTNQITTQLPTFLTKSEASRTYATKSELQQARTSANSSGSSSSSSTSADLSQYLTLDQARKSYTKIRDFNNFKNEVNSFKNQTQTTLAELTPKVDRFNNALPGLLTKSEASNTYATKSELQQARNASNSATSSNTQAFKNVGVYNSDTSQYDYYANKLVTYVVPVTYDSKDNTTYIFYGYEAGGIKSGEDFKLVSGVIRNEQVGNFANIVDITSEGDGGDLNITAAVFGAFTNKVTQLTSAACYAIFTVLEPLK</sequence>
<evidence type="ECO:0000313" key="4">
    <source>
        <dbReference type="Proteomes" id="UP000289497"/>
    </source>
</evidence>
<organism evidence="3 4">
    <name type="scientific">Mycoplasmopsis columboralis</name>
    <dbReference type="NCBI Taxonomy" id="171282"/>
    <lineage>
        <taxon>Bacteria</taxon>
        <taxon>Bacillati</taxon>
        <taxon>Mycoplasmatota</taxon>
        <taxon>Mycoplasmoidales</taxon>
        <taxon>Metamycoplasmataceae</taxon>
        <taxon>Mycoplasmopsis</taxon>
    </lineage>
</organism>
<evidence type="ECO:0000256" key="2">
    <source>
        <dbReference type="SAM" id="MobiDB-lite"/>
    </source>
</evidence>
<feature type="compositionally biased region" description="Low complexity" evidence="2">
    <location>
        <begin position="307"/>
        <end position="323"/>
    </location>
</feature>
<evidence type="ECO:0000256" key="1">
    <source>
        <dbReference type="SAM" id="Coils"/>
    </source>
</evidence>
<gene>
    <name evidence="3" type="ORF">NCTC10179_00122</name>
</gene>
<feature type="region of interest" description="Disordered" evidence="2">
    <location>
        <begin position="298"/>
        <end position="323"/>
    </location>
</feature>
<name>A0A449B5W8_9BACT</name>
<accession>A0A449B5W8</accession>
<feature type="coiled-coil region" evidence="1">
    <location>
        <begin position="172"/>
        <end position="199"/>
    </location>
</feature>
<keyword evidence="1" id="KW-0175">Coiled coil</keyword>
<evidence type="ECO:0000313" key="3">
    <source>
        <dbReference type="EMBL" id="VEU75965.1"/>
    </source>
</evidence>
<protein>
    <submittedName>
        <fullName evidence="3">Uncharacterized protein</fullName>
    </submittedName>
</protein>
<dbReference type="EMBL" id="LR215039">
    <property type="protein sequence ID" value="VEU75965.1"/>
    <property type="molecule type" value="Genomic_DNA"/>
</dbReference>